<dbReference type="EMBL" id="JWIZ01000033">
    <property type="protein sequence ID" value="KMK51481.1"/>
    <property type="molecule type" value="Genomic_DNA"/>
</dbReference>
<feature type="region of interest" description="Disordered" evidence="1">
    <location>
        <begin position="171"/>
        <end position="190"/>
    </location>
</feature>
<dbReference type="PATRIC" id="fig|67855.3.peg.1200"/>
<dbReference type="AlphaFoldDB" id="A0A0J5P5E1"/>
<accession>A0A0J5P5E1</accession>
<organism evidence="2 3">
    <name type="scientific">Muribacter muris</name>
    <dbReference type="NCBI Taxonomy" id="67855"/>
    <lineage>
        <taxon>Bacteria</taxon>
        <taxon>Pseudomonadati</taxon>
        <taxon>Pseudomonadota</taxon>
        <taxon>Gammaproteobacteria</taxon>
        <taxon>Pasteurellales</taxon>
        <taxon>Pasteurellaceae</taxon>
        <taxon>Muribacter</taxon>
    </lineage>
</organism>
<dbReference type="Pfam" id="PF05929">
    <property type="entry name" value="Phage_GPO"/>
    <property type="match status" value="1"/>
</dbReference>
<evidence type="ECO:0000256" key="1">
    <source>
        <dbReference type="SAM" id="MobiDB-lite"/>
    </source>
</evidence>
<name>A0A0J5P5E1_9PAST</name>
<protein>
    <recommendedName>
        <fullName evidence="4">Capsid protein</fullName>
    </recommendedName>
</protein>
<evidence type="ECO:0000313" key="3">
    <source>
        <dbReference type="Proteomes" id="UP000036270"/>
    </source>
</evidence>
<evidence type="ECO:0000313" key="2">
    <source>
        <dbReference type="EMBL" id="KMK51481.1"/>
    </source>
</evidence>
<reference evidence="2 3" key="1">
    <citation type="submission" date="2014-12" db="EMBL/GenBank/DDBJ databases">
        <title>Reclassification of Actinobacillus muris as Muribacter muris.</title>
        <authorList>
            <person name="Christensen H."/>
            <person name="Nicklas W."/>
            <person name="Bisgaard M."/>
        </authorList>
    </citation>
    <scope>NUCLEOTIDE SEQUENCE [LARGE SCALE GENOMIC DNA]</scope>
    <source>
        <strain evidence="2 3">Ackerman80-443D</strain>
    </source>
</reference>
<keyword evidence="3" id="KW-1185">Reference proteome</keyword>
<evidence type="ECO:0008006" key="4">
    <source>
        <dbReference type="Google" id="ProtNLM"/>
    </source>
</evidence>
<dbReference type="STRING" id="67855.RO21_06085"/>
<sequence length="288" mass="32138">MAKTQLLTDWICIATAGYTVDGREISETELSEMADTYDPQVYTALIWLEHYRYFGNLGRVHEVKVEKVDGKTKLFARISPTAELMALNERGQKLFTSVEIMPNFQKTGKNYLYGLAVTDTPASTGTTALNFNARGVDENLRFGQSEPLHFTVQEHEEFRLFQKFKRFFSREEDPKADNTQPSLVDPDNKNNKEEHVSMTKEELKNAIQDGIAAAFAAQTKPAEPAPATTEKTVDTPTVSAEEFNALKADFENLQKQFSELSKEATPIPNGANPAITPDANTFTVNTAV</sequence>
<dbReference type="RefSeq" id="WP_047976908.1">
    <property type="nucleotide sequence ID" value="NZ_JWIZ01000033.1"/>
</dbReference>
<gene>
    <name evidence="2" type="ORF">RO21_06085</name>
</gene>
<proteinExistence type="predicted"/>
<dbReference type="InterPro" id="IPR009228">
    <property type="entry name" value="Capsid_scaffold_GpO"/>
</dbReference>
<comment type="caution">
    <text evidence="2">The sequence shown here is derived from an EMBL/GenBank/DDBJ whole genome shotgun (WGS) entry which is preliminary data.</text>
</comment>
<dbReference type="Proteomes" id="UP000036270">
    <property type="component" value="Unassembled WGS sequence"/>
</dbReference>